<comment type="caution">
    <text evidence="4">The sequence shown here is derived from an EMBL/GenBank/DDBJ whole genome shotgun (WGS) entry which is preliminary data.</text>
</comment>
<feature type="transmembrane region" description="Helical" evidence="2">
    <location>
        <begin position="132"/>
        <end position="149"/>
    </location>
</feature>
<keyword evidence="5" id="KW-1185">Reference proteome</keyword>
<accession>A0ABD5PRE8</accession>
<dbReference type="SMART" id="SM00460">
    <property type="entry name" value="TGc"/>
    <property type="match status" value="1"/>
</dbReference>
<name>A0ABD5PRE8_9EURY</name>
<evidence type="ECO:0000313" key="5">
    <source>
        <dbReference type="Proteomes" id="UP001595898"/>
    </source>
</evidence>
<feature type="compositionally biased region" description="Low complexity" evidence="1">
    <location>
        <begin position="580"/>
        <end position="605"/>
    </location>
</feature>
<dbReference type="InterPro" id="IPR002931">
    <property type="entry name" value="Transglutaminase-like"/>
</dbReference>
<feature type="transmembrane region" description="Helical" evidence="2">
    <location>
        <begin position="21"/>
        <end position="42"/>
    </location>
</feature>
<keyword evidence="2" id="KW-0472">Membrane</keyword>
<feature type="region of interest" description="Disordered" evidence="1">
    <location>
        <begin position="535"/>
        <end position="616"/>
    </location>
</feature>
<evidence type="ECO:0000256" key="2">
    <source>
        <dbReference type="SAM" id="Phobius"/>
    </source>
</evidence>
<organism evidence="4 5">
    <name type="scientific">Halosolutus amylolyticus</name>
    <dbReference type="NCBI Taxonomy" id="2932267"/>
    <lineage>
        <taxon>Archaea</taxon>
        <taxon>Methanobacteriati</taxon>
        <taxon>Methanobacteriota</taxon>
        <taxon>Stenosarchaea group</taxon>
        <taxon>Halobacteria</taxon>
        <taxon>Halobacteriales</taxon>
        <taxon>Natrialbaceae</taxon>
        <taxon>Halosolutus</taxon>
    </lineage>
</organism>
<dbReference type="InterPro" id="IPR038765">
    <property type="entry name" value="Papain-like_cys_pep_sf"/>
</dbReference>
<feature type="transmembrane region" description="Helical" evidence="2">
    <location>
        <begin position="156"/>
        <end position="172"/>
    </location>
</feature>
<dbReference type="AlphaFoldDB" id="A0ABD5PRE8"/>
<dbReference type="PANTHER" id="PTHR42736:SF1">
    <property type="entry name" value="PROTEIN-GLUTAMINE GAMMA-GLUTAMYLTRANSFERASE"/>
    <property type="match status" value="1"/>
</dbReference>
<dbReference type="SUPFAM" id="SSF54001">
    <property type="entry name" value="Cysteine proteinases"/>
    <property type="match status" value="1"/>
</dbReference>
<feature type="transmembrane region" description="Helical" evidence="2">
    <location>
        <begin position="48"/>
        <end position="70"/>
    </location>
</feature>
<evidence type="ECO:0000259" key="3">
    <source>
        <dbReference type="SMART" id="SM00460"/>
    </source>
</evidence>
<keyword evidence="2" id="KW-1133">Transmembrane helix</keyword>
<feature type="compositionally biased region" description="Acidic residues" evidence="1">
    <location>
        <begin position="540"/>
        <end position="566"/>
    </location>
</feature>
<reference evidence="4 5" key="1">
    <citation type="journal article" date="2019" name="Int. J. Syst. Evol. Microbiol.">
        <title>The Global Catalogue of Microorganisms (GCM) 10K type strain sequencing project: providing services to taxonomists for standard genome sequencing and annotation.</title>
        <authorList>
            <consortium name="The Broad Institute Genomics Platform"/>
            <consortium name="The Broad Institute Genome Sequencing Center for Infectious Disease"/>
            <person name="Wu L."/>
            <person name="Ma J."/>
        </authorList>
    </citation>
    <scope>NUCLEOTIDE SEQUENCE [LARGE SCALE GENOMIC DNA]</scope>
    <source>
        <strain evidence="4 5">WLHS5</strain>
    </source>
</reference>
<feature type="transmembrane region" description="Helical" evidence="2">
    <location>
        <begin position="77"/>
        <end position="94"/>
    </location>
</feature>
<dbReference type="InterPro" id="IPR052901">
    <property type="entry name" value="Bact_TGase-like"/>
</dbReference>
<dbReference type="Pfam" id="PF11992">
    <property type="entry name" value="TgpA_N"/>
    <property type="match status" value="1"/>
</dbReference>
<protein>
    <submittedName>
        <fullName evidence="4">TransglutaminaseTgpA domain-containing protein</fullName>
    </submittedName>
</protein>
<feature type="domain" description="Transglutaminase-like" evidence="3">
    <location>
        <begin position="450"/>
        <end position="520"/>
    </location>
</feature>
<dbReference type="InterPro" id="IPR025403">
    <property type="entry name" value="TgpA-like_C"/>
</dbReference>
<evidence type="ECO:0000313" key="4">
    <source>
        <dbReference type="EMBL" id="MFC4542504.1"/>
    </source>
</evidence>
<dbReference type="InterPro" id="IPR021878">
    <property type="entry name" value="TgpA_N"/>
</dbReference>
<dbReference type="Pfam" id="PF13559">
    <property type="entry name" value="DUF4129"/>
    <property type="match status" value="1"/>
</dbReference>
<dbReference type="Proteomes" id="UP001595898">
    <property type="component" value="Unassembled WGS sequence"/>
</dbReference>
<sequence length="750" mass="81202">MSTDARDRTIGLDAEGTIDAGTFRVLALGCILVLTASYVSVLRDVTRVVGGTGTLLLLVVAMLVAATVLAETIRPRTAIGATAIVVLFGFWYYFSTAGVEIGIVLAELDELLTDVAALATGLPLLRMVAADVWALGFAPGPVFLSWYLALRGRYDLSVVPGGLALLFLVLTGDAETPVVLLGTLGAVGAIGFGELERRGGSIAQADLFAVLVAVIVVLSLSVTFVPGESSGPAFSGQADAGTLEGTIDFASQQSAIGGDVELSPEVRFTVESERPSYWRTGVYDRFTGEEWVRSGHDRGYNGNLGTPPGEYEAVTQRVTAETALGVMPTAPKPVAIEGEIAQSTTVSVHGQPRPEEQLREGDSYVVQSAVVERDPATLRTAGTDYPDHASDYLQLPESTSSQFEQQAAEVTGDAETPYDKAVAIESHLRSSKDYSLEVDRPEGNVADEFLFEMEEGYCVYFATTMVQMLRTEGIPARYVTGYTTGQQVDDDTYVVRGLDAHAWVEVYFPDHGWVAFDPTPGDAREEVHTDRLQQAREDGQENVDTDASEDVPIDDGEDDPETSDPSDENRNGTDPEMSDPDTTNGTTPNDTNGTDPPDGPSTNGTDGTGDDDPTVSVPITRETAALGMIVLIGVAAGAHRTSATARARRGLQFIWQRRRDDPNEDARIAYRRLDRLLAHRYRPRRRSESRRQYLTALRDEYDDLDPRTERVVRAYERATYGEGVDRETADAAIAIVDDLVRDRLPVLGDR</sequence>
<feature type="transmembrane region" description="Helical" evidence="2">
    <location>
        <begin position="178"/>
        <end position="195"/>
    </location>
</feature>
<proteinExistence type="predicted"/>
<dbReference type="RefSeq" id="WP_250140797.1">
    <property type="nucleotide sequence ID" value="NZ_JALIQP010000002.1"/>
</dbReference>
<gene>
    <name evidence="4" type="ORF">ACFO5R_11305</name>
</gene>
<dbReference type="Pfam" id="PF01841">
    <property type="entry name" value="Transglut_core"/>
    <property type="match status" value="1"/>
</dbReference>
<keyword evidence="2" id="KW-0812">Transmembrane</keyword>
<dbReference type="Gene3D" id="3.10.620.30">
    <property type="match status" value="1"/>
</dbReference>
<feature type="transmembrane region" description="Helical" evidence="2">
    <location>
        <begin position="207"/>
        <end position="225"/>
    </location>
</feature>
<evidence type="ECO:0000256" key="1">
    <source>
        <dbReference type="SAM" id="MobiDB-lite"/>
    </source>
</evidence>
<dbReference type="PANTHER" id="PTHR42736">
    <property type="entry name" value="PROTEIN-GLUTAMINE GAMMA-GLUTAMYLTRANSFERASE"/>
    <property type="match status" value="1"/>
</dbReference>
<dbReference type="EMBL" id="JBHSFA010000007">
    <property type="protein sequence ID" value="MFC4542504.1"/>
    <property type="molecule type" value="Genomic_DNA"/>
</dbReference>